<feature type="region of interest" description="Disordered" evidence="1">
    <location>
        <begin position="1"/>
        <end position="47"/>
    </location>
</feature>
<name>A0A859IFV6_GLAPU</name>
<sequence length="184" mass="20726">MINLDNQGRGDFLDESRIEKSSSRPLENPSFDINNSGNKGGGLDPIKKLRNNVKNKVNDILNNGEKIMSFNNLQSLQNQIDCCNNFCEGIDTWHKLNKKAIDDLRAAINSAIFSNTLNDFRQTMEHHWKYFDELTRDAIFLLGNHKSGFQTQAILANNAIEKLGGKAQLNNHIQGGLADNVRKL</sequence>
<protein>
    <submittedName>
        <fullName evidence="2">Uncharacterized protein</fullName>
    </submittedName>
</protein>
<dbReference type="EMBL" id="CP041334">
    <property type="protein sequence ID" value="QKY72247.1"/>
    <property type="molecule type" value="Genomic_DNA"/>
</dbReference>
<dbReference type="RefSeq" id="WP_035520879.1">
    <property type="nucleotide sequence ID" value="NZ_CP041334.1"/>
</dbReference>
<evidence type="ECO:0000313" key="3">
    <source>
        <dbReference type="Proteomes" id="UP000509790"/>
    </source>
</evidence>
<evidence type="ECO:0000313" key="2">
    <source>
        <dbReference type="EMBL" id="QKY72247.1"/>
    </source>
</evidence>
<gene>
    <name evidence="2" type="ORF">FLK62_02630</name>
</gene>
<organism evidence="2 3">
    <name type="scientific">Glaesserella parasuis</name>
    <name type="common">Haemophilus parasuis</name>
    <dbReference type="NCBI Taxonomy" id="738"/>
    <lineage>
        <taxon>Bacteria</taxon>
        <taxon>Pseudomonadati</taxon>
        <taxon>Pseudomonadota</taxon>
        <taxon>Gammaproteobacteria</taxon>
        <taxon>Pasteurellales</taxon>
        <taxon>Pasteurellaceae</taxon>
        <taxon>Glaesserella</taxon>
    </lineage>
</organism>
<dbReference type="AlphaFoldDB" id="A0A859IFV6"/>
<feature type="compositionally biased region" description="Basic and acidic residues" evidence="1">
    <location>
        <begin position="11"/>
        <end position="22"/>
    </location>
</feature>
<dbReference type="Proteomes" id="UP000509790">
    <property type="component" value="Chromosome"/>
</dbReference>
<proteinExistence type="predicted"/>
<reference evidence="2 3" key="1">
    <citation type="submission" date="2019-06" db="EMBL/GenBank/DDBJ databases">
        <title>Complete genome sequence of Haemophilus parasuis HPS412.</title>
        <authorList>
            <person name="Yang S."/>
            <person name="Huang C."/>
        </authorList>
    </citation>
    <scope>NUCLEOTIDE SEQUENCE [LARGE SCALE GENOMIC DNA]</scope>
    <source>
        <strain evidence="2 3">HPS412</strain>
    </source>
</reference>
<accession>A0A859IFV6</accession>
<evidence type="ECO:0000256" key="1">
    <source>
        <dbReference type="SAM" id="MobiDB-lite"/>
    </source>
</evidence>